<dbReference type="InterPro" id="IPR050491">
    <property type="entry name" value="AmpC-like"/>
</dbReference>
<organism evidence="4 5">
    <name type="scientific">Novosphingobium nitrogenifigens DSM 19370</name>
    <dbReference type="NCBI Taxonomy" id="983920"/>
    <lineage>
        <taxon>Bacteria</taxon>
        <taxon>Pseudomonadati</taxon>
        <taxon>Pseudomonadota</taxon>
        <taxon>Alphaproteobacteria</taxon>
        <taxon>Sphingomonadales</taxon>
        <taxon>Sphingomonadaceae</taxon>
        <taxon>Novosphingobium</taxon>
    </lineage>
</organism>
<dbReference type="PANTHER" id="PTHR46825:SF11">
    <property type="entry name" value="PENICILLIN-BINDING PROTEIN 4"/>
    <property type="match status" value="1"/>
</dbReference>
<dbReference type="InterPro" id="IPR012338">
    <property type="entry name" value="Beta-lactam/transpept-like"/>
</dbReference>
<accession>F1ZDK2</accession>
<dbReference type="Proteomes" id="UP000004728">
    <property type="component" value="Unassembled WGS sequence"/>
</dbReference>
<dbReference type="PANTHER" id="PTHR46825">
    <property type="entry name" value="D-ALANYL-D-ALANINE-CARBOXYPEPTIDASE/ENDOPEPTIDASE AMPH"/>
    <property type="match status" value="1"/>
</dbReference>
<dbReference type="InterPro" id="IPR001466">
    <property type="entry name" value="Beta-lactam-related"/>
</dbReference>
<dbReference type="SUPFAM" id="SSF56601">
    <property type="entry name" value="beta-lactamase/transpeptidase-like"/>
    <property type="match status" value="1"/>
</dbReference>
<dbReference type="GO" id="GO:0016020">
    <property type="term" value="C:membrane"/>
    <property type="evidence" value="ECO:0007669"/>
    <property type="project" value="UniProtKB-SubCell"/>
</dbReference>
<dbReference type="EMBL" id="AEWJ01000065">
    <property type="protein sequence ID" value="EGD57257.1"/>
    <property type="molecule type" value="Genomic_DNA"/>
</dbReference>
<dbReference type="eggNOG" id="COG1680">
    <property type="taxonomic scope" value="Bacteria"/>
</dbReference>
<sequence length="381" mass="40572">MASDETMKRPGMRAKVGWRAIAVVAALVMPVVAARAQDPGGVLERAMAGRAVPAMGLAVLRERHVAALAVRGVRRIDGDDPVRADDLWHIGSDAKAMTATMIARLVERGVLHWDDRVDRVLPELAATSLPQYRRASLADLLGHRSGLPHDLVDPGARAVFFSDSGPGSLTQKRLSYVARAMQDRPVGPLGAFAYSNTGYLLAVAMAERASGRSYEDLMTDEVFAPLGIDRVRFGTTVPGEVQGHRHGHATGALEGNPLFFAPAGNLVLSLEDWARFCLDQLDGARGQGRLLSRAGYRRLQVAREGCGYGMGWEVARKYAGRAGPVLVHAGSDTSWYAIAVLFPERGTGALVVANAGADMGGEAADRAALDDVLPDLAPPAQ</sequence>
<reference evidence="4 5" key="1">
    <citation type="journal article" date="2012" name="J. Bacteriol.">
        <title>Draft Genome Sequence of Novosphingobium nitrogenifigens Y88T.</title>
        <authorList>
            <person name="Strabala T.J."/>
            <person name="Macdonald L."/>
            <person name="Liu V."/>
            <person name="Smit A.M."/>
        </authorList>
    </citation>
    <scope>NUCLEOTIDE SEQUENCE [LARGE SCALE GENOMIC DNA]</scope>
    <source>
        <strain evidence="4 5">DSM 19370</strain>
    </source>
</reference>
<evidence type="ECO:0000313" key="5">
    <source>
        <dbReference type="Proteomes" id="UP000004728"/>
    </source>
</evidence>
<name>F1ZDK2_9SPHN</name>
<dbReference type="InParanoid" id="F1ZDK2"/>
<comment type="caution">
    <text evidence="4">The sequence shown here is derived from an EMBL/GenBank/DDBJ whole genome shotgun (WGS) entry which is preliminary data.</text>
</comment>
<evidence type="ECO:0000313" key="4">
    <source>
        <dbReference type="EMBL" id="EGD57257.1"/>
    </source>
</evidence>
<evidence type="ECO:0000256" key="2">
    <source>
        <dbReference type="ARBA" id="ARBA00023136"/>
    </source>
</evidence>
<keyword evidence="5" id="KW-1185">Reference proteome</keyword>
<dbReference type="HOGENOM" id="CLU_020027_14_4_5"/>
<proteinExistence type="predicted"/>
<dbReference type="Pfam" id="PF00144">
    <property type="entry name" value="Beta-lactamase"/>
    <property type="match status" value="1"/>
</dbReference>
<protein>
    <submittedName>
        <fullName evidence="4">Beta-lactamase</fullName>
    </submittedName>
</protein>
<dbReference type="Gene3D" id="3.40.710.10">
    <property type="entry name" value="DD-peptidase/beta-lactamase superfamily"/>
    <property type="match status" value="1"/>
</dbReference>
<dbReference type="AlphaFoldDB" id="F1ZDK2"/>
<dbReference type="OrthoDB" id="5377981at2"/>
<evidence type="ECO:0000259" key="3">
    <source>
        <dbReference type="Pfam" id="PF00144"/>
    </source>
</evidence>
<feature type="domain" description="Beta-lactamase-related" evidence="3">
    <location>
        <begin position="43"/>
        <end position="369"/>
    </location>
</feature>
<comment type="subcellular location">
    <subcellularLocation>
        <location evidence="1">Membrane</location>
    </subcellularLocation>
</comment>
<evidence type="ECO:0000256" key="1">
    <source>
        <dbReference type="ARBA" id="ARBA00004370"/>
    </source>
</evidence>
<dbReference type="STRING" id="983920.Y88_3566"/>
<keyword evidence="2" id="KW-0472">Membrane</keyword>
<gene>
    <name evidence="4" type="ORF">Y88_3566</name>
</gene>